<dbReference type="Gene3D" id="3.40.50.300">
    <property type="entry name" value="P-loop containing nucleotide triphosphate hydrolases"/>
    <property type="match status" value="1"/>
</dbReference>
<dbReference type="GO" id="GO:0005524">
    <property type="term" value="F:ATP binding"/>
    <property type="evidence" value="ECO:0007669"/>
    <property type="project" value="UniProtKB-KW"/>
</dbReference>
<dbReference type="PROSITE" id="PS50893">
    <property type="entry name" value="ABC_TRANSPORTER_2"/>
    <property type="match status" value="1"/>
</dbReference>
<evidence type="ECO:0000313" key="18">
    <source>
        <dbReference type="EMBL" id="TDL78295.1"/>
    </source>
</evidence>
<keyword evidence="7" id="KW-0547">Nucleotide-binding</keyword>
<evidence type="ECO:0000256" key="1">
    <source>
        <dbReference type="ARBA" id="ARBA00004417"/>
    </source>
</evidence>
<dbReference type="Pfam" id="PF00005">
    <property type="entry name" value="ABC_tran"/>
    <property type="match status" value="1"/>
</dbReference>
<dbReference type="RefSeq" id="WP_133397206.1">
    <property type="nucleotide sequence ID" value="NZ_SNAA01000012.1"/>
</dbReference>
<dbReference type="InterPro" id="IPR013563">
    <property type="entry name" value="Oligopep_ABC_C"/>
</dbReference>
<evidence type="ECO:0000256" key="11">
    <source>
        <dbReference type="ARBA" id="ARBA00023136"/>
    </source>
</evidence>
<evidence type="ECO:0000256" key="8">
    <source>
        <dbReference type="ARBA" id="ARBA00022801"/>
    </source>
</evidence>
<dbReference type="SMART" id="SM00382">
    <property type="entry name" value="AAA"/>
    <property type="match status" value="1"/>
</dbReference>
<dbReference type="InterPro" id="IPR027417">
    <property type="entry name" value="P-loop_NTPase"/>
</dbReference>
<dbReference type="GO" id="GO:0016887">
    <property type="term" value="F:ATP hydrolysis activity"/>
    <property type="evidence" value="ECO:0007669"/>
    <property type="project" value="InterPro"/>
</dbReference>
<dbReference type="GO" id="GO:0005886">
    <property type="term" value="C:plasma membrane"/>
    <property type="evidence" value="ECO:0007669"/>
    <property type="project" value="UniProtKB-SubCell"/>
</dbReference>
<keyword evidence="11" id="KW-0472">Membrane</keyword>
<keyword evidence="8" id="KW-0378">Hydrolase</keyword>
<dbReference type="CDD" id="cd03257">
    <property type="entry name" value="ABC_NikE_OppD_transporters"/>
    <property type="match status" value="1"/>
</dbReference>
<keyword evidence="6" id="KW-0677">Repeat</keyword>
<comment type="caution">
    <text evidence="18">The sequence shown here is derived from an EMBL/GenBank/DDBJ whole genome shotgun (WGS) entry which is preliminary data.</text>
</comment>
<dbReference type="Proteomes" id="UP000295701">
    <property type="component" value="Unassembled WGS sequence"/>
</dbReference>
<keyword evidence="5" id="KW-0997">Cell inner membrane</keyword>
<evidence type="ECO:0000256" key="3">
    <source>
        <dbReference type="ARBA" id="ARBA00022448"/>
    </source>
</evidence>
<comment type="similarity">
    <text evidence="13">Belongs to the ABC transporter superfamily. Glutathione importer (TC 3.A.1.5.11) family.</text>
</comment>
<name>A0A4R6A605_9RHOB</name>
<evidence type="ECO:0000259" key="17">
    <source>
        <dbReference type="PROSITE" id="PS50893"/>
    </source>
</evidence>
<gene>
    <name evidence="18" type="ORF">E2L08_11355</name>
</gene>
<evidence type="ECO:0000313" key="19">
    <source>
        <dbReference type="Proteomes" id="UP000295701"/>
    </source>
</evidence>
<evidence type="ECO:0000256" key="6">
    <source>
        <dbReference type="ARBA" id="ARBA00022737"/>
    </source>
</evidence>
<comment type="subunit">
    <text evidence="2">The complex is composed of two ATP-binding proteins (GsiA), two transmembrane proteins (GsiC and GsiD) and a solute-binding protein (GsiB).</text>
</comment>
<dbReference type="EC" id="7.4.2.10" evidence="14"/>
<dbReference type="SUPFAM" id="SSF52540">
    <property type="entry name" value="P-loop containing nucleoside triphosphate hydrolases"/>
    <property type="match status" value="1"/>
</dbReference>
<dbReference type="InterPro" id="IPR017871">
    <property type="entry name" value="ABC_transporter-like_CS"/>
</dbReference>
<comment type="subcellular location">
    <subcellularLocation>
        <location evidence="1">Cell inner membrane</location>
        <topology evidence="1">Peripheral membrane protein</topology>
    </subcellularLocation>
</comment>
<dbReference type="PANTHER" id="PTHR43776:SF15">
    <property type="entry name" value="GLUTATHIONE IMPORT ATP-BINDING PROTEIN GSIA"/>
    <property type="match status" value="1"/>
</dbReference>
<evidence type="ECO:0000256" key="2">
    <source>
        <dbReference type="ARBA" id="ARBA00011469"/>
    </source>
</evidence>
<evidence type="ECO:0000256" key="10">
    <source>
        <dbReference type="ARBA" id="ARBA00022967"/>
    </source>
</evidence>
<reference evidence="18 19" key="1">
    <citation type="submission" date="2019-03" db="EMBL/GenBank/DDBJ databases">
        <title>Primorskyibacter sp. SS33 isolated from sediments.</title>
        <authorList>
            <person name="Xunke S."/>
        </authorList>
    </citation>
    <scope>NUCLEOTIDE SEQUENCE [LARGE SCALE GENOMIC DNA]</scope>
    <source>
        <strain evidence="18 19">SS33</strain>
    </source>
</reference>
<organism evidence="18 19">
    <name type="scientific">Palleronia sediminis</name>
    <dbReference type="NCBI Taxonomy" id="2547833"/>
    <lineage>
        <taxon>Bacteria</taxon>
        <taxon>Pseudomonadati</taxon>
        <taxon>Pseudomonadota</taxon>
        <taxon>Alphaproteobacteria</taxon>
        <taxon>Rhodobacterales</taxon>
        <taxon>Roseobacteraceae</taxon>
        <taxon>Palleronia</taxon>
    </lineage>
</organism>
<dbReference type="GO" id="GO:0055085">
    <property type="term" value="P:transmembrane transport"/>
    <property type="evidence" value="ECO:0007669"/>
    <property type="project" value="UniProtKB-ARBA"/>
</dbReference>
<keyword evidence="19" id="KW-1185">Reference proteome</keyword>
<dbReference type="NCBIfam" id="TIGR01727">
    <property type="entry name" value="oligo_HPY"/>
    <property type="match status" value="1"/>
</dbReference>
<keyword evidence="9 18" id="KW-0067">ATP-binding</keyword>
<evidence type="ECO:0000256" key="7">
    <source>
        <dbReference type="ARBA" id="ARBA00022741"/>
    </source>
</evidence>
<protein>
    <recommendedName>
        <fullName evidence="15">Glutathione import ATP-binding protein GsiA</fullName>
        <ecNumber evidence="14">7.4.2.10</ecNumber>
    </recommendedName>
</protein>
<dbReference type="PANTHER" id="PTHR43776">
    <property type="entry name" value="TRANSPORT ATP-BINDING PROTEIN"/>
    <property type="match status" value="1"/>
</dbReference>
<dbReference type="PROSITE" id="PS00211">
    <property type="entry name" value="ABC_TRANSPORTER_1"/>
    <property type="match status" value="1"/>
</dbReference>
<dbReference type="InterPro" id="IPR003439">
    <property type="entry name" value="ABC_transporter-like_ATP-bd"/>
</dbReference>
<evidence type="ECO:0000256" key="12">
    <source>
        <dbReference type="ARBA" id="ARBA00037530"/>
    </source>
</evidence>
<comment type="function">
    <text evidence="12">Part of the ABC transporter complex GsiABCD involved in glutathione import. Responsible for energy coupling to the transport system.</text>
</comment>
<comment type="catalytic activity">
    <reaction evidence="16">
        <text>glutathione(out) + ATP + H2O = glutathione(in) + ADP + phosphate + H(+)</text>
        <dbReference type="Rhea" id="RHEA:29791"/>
        <dbReference type="ChEBI" id="CHEBI:15377"/>
        <dbReference type="ChEBI" id="CHEBI:15378"/>
        <dbReference type="ChEBI" id="CHEBI:30616"/>
        <dbReference type="ChEBI" id="CHEBI:43474"/>
        <dbReference type="ChEBI" id="CHEBI:57925"/>
        <dbReference type="ChEBI" id="CHEBI:456216"/>
        <dbReference type="EC" id="7.4.2.10"/>
    </reaction>
</comment>
<dbReference type="AlphaFoldDB" id="A0A4R6A605"/>
<accession>A0A4R6A605</accession>
<evidence type="ECO:0000256" key="14">
    <source>
        <dbReference type="ARBA" id="ARBA00039050"/>
    </source>
</evidence>
<dbReference type="EMBL" id="SNAA01000012">
    <property type="protein sequence ID" value="TDL78295.1"/>
    <property type="molecule type" value="Genomic_DNA"/>
</dbReference>
<dbReference type="InterPro" id="IPR003593">
    <property type="entry name" value="AAA+_ATPase"/>
</dbReference>
<dbReference type="OrthoDB" id="9802264at2"/>
<proteinExistence type="inferred from homology"/>
<dbReference type="InterPro" id="IPR050319">
    <property type="entry name" value="ABC_transp_ATP-bind"/>
</dbReference>
<keyword evidence="3" id="KW-0813">Transport</keyword>
<sequence length="358" mass="38898">MTRPLLEVSHLFKSFGGRDGLFRAGRRARVVNDVGFTIGRGETFGLVGESGSGKSTIGRTILRLLEPDSGEILFDGQDIAGLSRGDLRRLRRRMQIVFQDPFSSLDPRVRVGEVLAEPIRLHGLREGAAIEARVDELLETVGLAPHHKTRWPHEFSGGQRQRIAIARALAVEPDLIVCDEAVSALDVSIQAQVLNLLARLRDDLGVSYLFISHDMSVVRHIADRVGVLYAGRLVETGPVGAVFDRPSHPYTRMLLAATPSLAGRSRAPAQDIAGAPPSPFDAVTGCAFASRCAFASDRCRTEEPPLDTFQAEDHRAACWHVAELPPLGPEAAQGDAAMSPAYRRRIDLLRRAQAGSPA</sequence>
<evidence type="ECO:0000256" key="5">
    <source>
        <dbReference type="ARBA" id="ARBA00022519"/>
    </source>
</evidence>
<evidence type="ECO:0000256" key="13">
    <source>
        <dbReference type="ARBA" id="ARBA00038416"/>
    </source>
</evidence>
<dbReference type="FunFam" id="3.40.50.300:FF:000016">
    <property type="entry name" value="Oligopeptide ABC transporter ATP-binding component"/>
    <property type="match status" value="1"/>
</dbReference>
<feature type="domain" description="ABC transporter" evidence="17">
    <location>
        <begin position="6"/>
        <end position="255"/>
    </location>
</feature>
<keyword evidence="4" id="KW-1003">Cell membrane</keyword>
<dbReference type="Pfam" id="PF08352">
    <property type="entry name" value="oligo_HPY"/>
    <property type="match status" value="1"/>
</dbReference>
<evidence type="ECO:0000256" key="9">
    <source>
        <dbReference type="ARBA" id="ARBA00022840"/>
    </source>
</evidence>
<evidence type="ECO:0000256" key="15">
    <source>
        <dbReference type="ARBA" id="ARBA00041187"/>
    </source>
</evidence>
<evidence type="ECO:0000256" key="4">
    <source>
        <dbReference type="ARBA" id="ARBA00022475"/>
    </source>
</evidence>
<keyword evidence="10" id="KW-1278">Translocase</keyword>
<evidence type="ECO:0000256" key="16">
    <source>
        <dbReference type="ARBA" id="ARBA00047640"/>
    </source>
</evidence>
<dbReference type="GO" id="GO:0015833">
    <property type="term" value="P:peptide transport"/>
    <property type="evidence" value="ECO:0007669"/>
    <property type="project" value="InterPro"/>
</dbReference>